<dbReference type="Gene3D" id="3.30.200.20">
    <property type="entry name" value="Phosphorylase Kinase, domain 1"/>
    <property type="match status" value="1"/>
</dbReference>
<evidence type="ECO:0000256" key="4">
    <source>
        <dbReference type="ARBA" id="ARBA00022679"/>
    </source>
</evidence>
<keyword evidence="3" id="KW-0723">Serine/threonine-protein kinase</keyword>
<proteinExistence type="predicted"/>
<evidence type="ECO:0000313" key="21">
    <source>
        <dbReference type="EMBL" id="SPD19027.1"/>
    </source>
</evidence>
<dbReference type="FunFam" id="1.10.510.10:FF:000287">
    <property type="entry name" value="probable LRR receptor-like serine/threonine-protein kinase RKF3"/>
    <property type="match status" value="1"/>
</dbReference>
<sequence>MPLLFFLFLGLSLALGFPSFNSCIATDHEIIPHRKLGNAPCPFNFGALRKLIVENTKRLTFVDVPTECMYMLQAIRLLRSDYLQRTGYFFPPANASEVCWDSFESLVDDFIPGFSVRSTCGYKTSLISESCMNITTRVQFESLISESELKEIRGKCNQSLENDSPCASCIHSLSSVNSSFYRANDGKVSDCASYPYVYAAAFVNQLGPTDLGTVTCLFTLAFNSDGGKTKKKRTIEWVVPVSCVIGIFGAVLVVWICWRRHKKWREKREIFNPTERGLVSGMEMIGGNNSVIKFTLDEVKKATKNFYRENLIGCGGYGNVYKGLLSDGSEVALKRFKNCSAAGDESFAHEVEIIASVKHVNLVALRGYCTATVPPEGHQRIIVCDLICNGSLYDHLFGSGVKKLSWPIRQNIALGVARGLAYLHYGVQPSIIHRDVKASNILLDETFEPKLADFGLAKFTPDGLSHLSTQVAGTLGYVAPEYALYGQLSERSDVYSFGVVLLQLLSGKKAVISINSDGASLLTDWGWSLVKEGRALDVIDEGMPELGLPEVMEKYVLVAVLSSHPLAHARPTMDQIVKILESDFPVPLIHDRPVTLLAEIAGKVQSTSSSGSPFMSSTAGYQPFFFKSDHPILNHTDNEGSSQ</sequence>
<evidence type="ECO:0000256" key="6">
    <source>
        <dbReference type="ARBA" id="ARBA00022729"/>
    </source>
</evidence>
<evidence type="ECO:0000256" key="17">
    <source>
        <dbReference type="SAM" id="Phobius"/>
    </source>
</evidence>
<dbReference type="SMART" id="SM00220">
    <property type="entry name" value="S_TKc"/>
    <property type="match status" value="1"/>
</dbReference>
<gene>
    <name evidence="20" type="ORF">FSB_LOCUS2692</name>
    <name evidence="21" type="ORF">FSB_LOCUS46909</name>
</gene>
<feature type="domain" description="Protein kinase" evidence="19">
    <location>
        <begin position="306"/>
        <end position="589"/>
    </location>
</feature>
<dbReference type="EMBL" id="OIVN01000127">
    <property type="protein sequence ID" value="SPC74810.1"/>
    <property type="molecule type" value="Genomic_DNA"/>
</dbReference>
<keyword evidence="10 17" id="KW-1133">Transmembrane helix</keyword>
<evidence type="ECO:0000256" key="5">
    <source>
        <dbReference type="ARBA" id="ARBA00022692"/>
    </source>
</evidence>
<keyword evidence="13" id="KW-0325">Glycoprotein</keyword>
<dbReference type="SUPFAM" id="SSF56112">
    <property type="entry name" value="Protein kinase-like (PK-like)"/>
    <property type="match status" value="1"/>
</dbReference>
<comment type="catalytic activity">
    <reaction evidence="14">
        <text>L-threonyl-[protein] + ATP = O-phospho-L-threonyl-[protein] + ADP + H(+)</text>
        <dbReference type="Rhea" id="RHEA:46608"/>
        <dbReference type="Rhea" id="RHEA-COMP:11060"/>
        <dbReference type="Rhea" id="RHEA-COMP:11605"/>
        <dbReference type="ChEBI" id="CHEBI:15378"/>
        <dbReference type="ChEBI" id="CHEBI:30013"/>
        <dbReference type="ChEBI" id="CHEBI:30616"/>
        <dbReference type="ChEBI" id="CHEBI:61977"/>
        <dbReference type="ChEBI" id="CHEBI:456216"/>
        <dbReference type="EC" id="2.7.11.1"/>
    </reaction>
</comment>
<dbReference type="InterPro" id="IPR017441">
    <property type="entry name" value="Protein_kinase_ATP_BS"/>
</dbReference>
<dbReference type="PROSITE" id="PS00107">
    <property type="entry name" value="PROTEIN_KINASE_ATP"/>
    <property type="match status" value="1"/>
</dbReference>
<evidence type="ECO:0000256" key="18">
    <source>
        <dbReference type="SAM" id="SignalP"/>
    </source>
</evidence>
<dbReference type="CDD" id="cd14066">
    <property type="entry name" value="STKc_IRAK"/>
    <property type="match status" value="1"/>
</dbReference>
<dbReference type="EC" id="2.7.11.1" evidence="2"/>
<keyword evidence="9 16" id="KW-0067">ATP-binding</keyword>
<keyword evidence="8" id="KW-0418">Kinase</keyword>
<dbReference type="GO" id="GO:0016020">
    <property type="term" value="C:membrane"/>
    <property type="evidence" value="ECO:0007669"/>
    <property type="project" value="UniProtKB-SubCell"/>
</dbReference>
<evidence type="ECO:0000256" key="8">
    <source>
        <dbReference type="ARBA" id="ARBA00022777"/>
    </source>
</evidence>
<dbReference type="PROSITE" id="PS00108">
    <property type="entry name" value="PROTEIN_KINASE_ST"/>
    <property type="match status" value="1"/>
</dbReference>
<reference evidence="20" key="1">
    <citation type="submission" date="2018-02" db="EMBL/GenBank/DDBJ databases">
        <authorList>
            <person name="Cohen D.B."/>
            <person name="Kent A.D."/>
        </authorList>
    </citation>
    <scope>NUCLEOTIDE SEQUENCE</scope>
</reference>
<evidence type="ECO:0000256" key="16">
    <source>
        <dbReference type="PROSITE-ProRule" id="PRU10141"/>
    </source>
</evidence>
<keyword evidence="11 17" id="KW-0472">Membrane</keyword>
<evidence type="ECO:0000256" key="15">
    <source>
        <dbReference type="ARBA" id="ARBA00048679"/>
    </source>
</evidence>
<dbReference type="EMBL" id="OIVN01004743">
    <property type="protein sequence ID" value="SPD19027.1"/>
    <property type="molecule type" value="Genomic_DNA"/>
</dbReference>
<comment type="subcellular location">
    <subcellularLocation>
        <location evidence="1">Membrane</location>
        <topology evidence="1">Single-pass type I membrane protein</topology>
    </subcellularLocation>
</comment>
<dbReference type="PANTHER" id="PTHR47989:SF62">
    <property type="entry name" value="OS05G0423500 PROTEIN"/>
    <property type="match status" value="1"/>
</dbReference>
<evidence type="ECO:0000256" key="12">
    <source>
        <dbReference type="ARBA" id="ARBA00023170"/>
    </source>
</evidence>
<dbReference type="GO" id="GO:0005524">
    <property type="term" value="F:ATP binding"/>
    <property type="evidence" value="ECO:0007669"/>
    <property type="project" value="UniProtKB-UniRule"/>
</dbReference>
<name>A0A2N9EJK1_FAGSY</name>
<protein>
    <recommendedName>
        <fullName evidence="2">non-specific serine/threonine protein kinase</fullName>
        <ecNumber evidence="2">2.7.11.1</ecNumber>
    </recommendedName>
</protein>
<evidence type="ECO:0000256" key="13">
    <source>
        <dbReference type="ARBA" id="ARBA00023180"/>
    </source>
</evidence>
<keyword evidence="5 17" id="KW-0812">Transmembrane</keyword>
<keyword evidence="6 18" id="KW-0732">Signal</keyword>
<feature type="binding site" evidence="16">
    <location>
        <position position="334"/>
    </location>
    <ligand>
        <name>ATP</name>
        <dbReference type="ChEBI" id="CHEBI:30616"/>
    </ligand>
</feature>
<keyword evidence="7 16" id="KW-0547">Nucleotide-binding</keyword>
<dbReference type="AlphaFoldDB" id="A0A2N9EJK1"/>
<keyword evidence="12" id="KW-0675">Receptor</keyword>
<dbReference type="GO" id="GO:0004674">
    <property type="term" value="F:protein serine/threonine kinase activity"/>
    <property type="evidence" value="ECO:0007669"/>
    <property type="project" value="UniProtKB-KW"/>
</dbReference>
<dbReference type="FunFam" id="3.30.200.20:FF:000390">
    <property type="entry name" value="probable LRR receptor-like serine/threonine-protein kinase RKF3"/>
    <property type="match status" value="1"/>
</dbReference>
<evidence type="ECO:0000256" key="1">
    <source>
        <dbReference type="ARBA" id="ARBA00004479"/>
    </source>
</evidence>
<evidence type="ECO:0000256" key="10">
    <source>
        <dbReference type="ARBA" id="ARBA00022989"/>
    </source>
</evidence>
<comment type="catalytic activity">
    <reaction evidence="15">
        <text>L-seryl-[protein] + ATP = O-phospho-L-seryl-[protein] + ADP + H(+)</text>
        <dbReference type="Rhea" id="RHEA:17989"/>
        <dbReference type="Rhea" id="RHEA-COMP:9863"/>
        <dbReference type="Rhea" id="RHEA-COMP:11604"/>
        <dbReference type="ChEBI" id="CHEBI:15378"/>
        <dbReference type="ChEBI" id="CHEBI:29999"/>
        <dbReference type="ChEBI" id="CHEBI:30616"/>
        <dbReference type="ChEBI" id="CHEBI:83421"/>
        <dbReference type="ChEBI" id="CHEBI:456216"/>
        <dbReference type="EC" id="2.7.11.1"/>
    </reaction>
</comment>
<dbReference type="Pfam" id="PF19160">
    <property type="entry name" value="SPARK"/>
    <property type="match status" value="1"/>
</dbReference>
<dbReference type="InterPro" id="IPR043891">
    <property type="entry name" value="SPARK"/>
</dbReference>
<evidence type="ECO:0000256" key="2">
    <source>
        <dbReference type="ARBA" id="ARBA00012513"/>
    </source>
</evidence>
<keyword evidence="4" id="KW-0808">Transferase</keyword>
<dbReference type="Gene3D" id="1.10.510.10">
    <property type="entry name" value="Transferase(Phosphotransferase) domain 1"/>
    <property type="match status" value="1"/>
</dbReference>
<dbReference type="Pfam" id="PF00069">
    <property type="entry name" value="Pkinase"/>
    <property type="match status" value="1"/>
</dbReference>
<dbReference type="InterPro" id="IPR008271">
    <property type="entry name" value="Ser/Thr_kinase_AS"/>
</dbReference>
<evidence type="ECO:0000256" key="7">
    <source>
        <dbReference type="ARBA" id="ARBA00022741"/>
    </source>
</evidence>
<feature type="signal peptide" evidence="18">
    <location>
        <begin position="1"/>
        <end position="16"/>
    </location>
</feature>
<dbReference type="PROSITE" id="PS50011">
    <property type="entry name" value="PROTEIN_KINASE_DOM"/>
    <property type="match status" value="1"/>
</dbReference>
<feature type="chain" id="PRO_5015084582" description="non-specific serine/threonine protein kinase" evidence="18">
    <location>
        <begin position="17"/>
        <end position="643"/>
    </location>
</feature>
<dbReference type="PANTHER" id="PTHR47989">
    <property type="entry name" value="OS01G0750732 PROTEIN"/>
    <property type="match status" value="1"/>
</dbReference>
<evidence type="ECO:0000256" key="3">
    <source>
        <dbReference type="ARBA" id="ARBA00022527"/>
    </source>
</evidence>
<evidence type="ECO:0000259" key="19">
    <source>
        <dbReference type="PROSITE" id="PS50011"/>
    </source>
</evidence>
<evidence type="ECO:0000256" key="14">
    <source>
        <dbReference type="ARBA" id="ARBA00047899"/>
    </source>
</evidence>
<accession>A0A2N9EJK1</accession>
<feature type="transmembrane region" description="Helical" evidence="17">
    <location>
        <begin position="237"/>
        <end position="258"/>
    </location>
</feature>
<dbReference type="InterPro" id="IPR000719">
    <property type="entry name" value="Prot_kinase_dom"/>
</dbReference>
<dbReference type="InterPro" id="IPR011009">
    <property type="entry name" value="Kinase-like_dom_sf"/>
</dbReference>
<organism evidence="20">
    <name type="scientific">Fagus sylvatica</name>
    <name type="common">Beechnut</name>
    <dbReference type="NCBI Taxonomy" id="28930"/>
    <lineage>
        <taxon>Eukaryota</taxon>
        <taxon>Viridiplantae</taxon>
        <taxon>Streptophyta</taxon>
        <taxon>Embryophyta</taxon>
        <taxon>Tracheophyta</taxon>
        <taxon>Spermatophyta</taxon>
        <taxon>Magnoliopsida</taxon>
        <taxon>eudicotyledons</taxon>
        <taxon>Gunneridae</taxon>
        <taxon>Pentapetalae</taxon>
        <taxon>rosids</taxon>
        <taxon>fabids</taxon>
        <taxon>Fagales</taxon>
        <taxon>Fagaceae</taxon>
        <taxon>Fagus</taxon>
    </lineage>
</organism>
<evidence type="ECO:0000256" key="11">
    <source>
        <dbReference type="ARBA" id="ARBA00023136"/>
    </source>
</evidence>
<evidence type="ECO:0000256" key="9">
    <source>
        <dbReference type="ARBA" id="ARBA00022840"/>
    </source>
</evidence>
<evidence type="ECO:0000313" key="20">
    <source>
        <dbReference type="EMBL" id="SPC74810.1"/>
    </source>
</evidence>